<keyword evidence="3" id="KW-0687">Ribonucleoprotein</keyword>
<dbReference type="RefSeq" id="WP_148972033.1">
    <property type="nucleotide sequence ID" value="NZ_CP043314.1"/>
</dbReference>
<keyword evidence="6" id="KW-1185">Reference proteome</keyword>
<dbReference type="PRINTS" id="PR00973">
    <property type="entry name" value="RIBOSOMALS17"/>
</dbReference>
<dbReference type="InterPro" id="IPR000266">
    <property type="entry name" value="Ribosomal_uS17"/>
</dbReference>
<evidence type="ECO:0000313" key="6">
    <source>
        <dbReference type="Proteomes" id="UP000324924"/>
    </source>
</evidence>
<dbReference type="Gene3D" id="2.40.50.140">
    <property type="entry name" value="Nucleic acid-binding proteins"/>
    <property type="match status" value="1"/>
</dbReference>
<dbReference type="GO" id="GO:1990904">
    <property type="term" value="C:ribonucleoprotein complex"/>
    <property type="evidence" value="ECO:0007669"/>
    <property type="project" value="UniProtKB-KW"/>
</dbReference>
<evidence type="ECO:0000256" key="1">
    <source>
        <dbReference type="ARBA" id="ARBA00010254"/>
    </source>
</evidence>
<dbReference type="Proteomes" id="UP000324924">
    <property type="component" value="Chromosome"/>
</dbReference>
<protein>
    <recommendedName>
        <fullName evidence="4">30S ribosomal protein S17</fullName>
    </recommendedName>
</protein>
<dbReference type="GO" id="GO:0003735">
    <property type="term" value="F:structural constituent of ribosome"/>
    <property type="evidence" value="ECO:0007669"/>
    <property type="project" value="InterPro"/>
</dbReference>
<dbReference type="NCBIfam" id="NF004123">
    <property type="entry name" value="PRK05610.1"/>
    <property type="match status" value="1"/>
</dbReference>
<evidence type="ECO:0000256" key="3">
    <source>
        <dbReference type="ARBA" id="ARBA00023274"/>
    </source>
</evidence>
<reference evidence="5 6" key="1">
    <citation type="submission" date="2019-08" db="EMBL/GenBank/DDBJ databases">
        <title>Highly reduced genomes of protist endosymbionts show evolutionary convergence.</title>
        <authorList>
            <person name="George E."/>
            <person name="Husnik F."/>
            <person name="Tashyreva D."/>
            <person name="Prokopchuk G."/>
            <person name="Horak A."/>
            <person name="Kwong W.K."/>
            <person name="Lukes J."/>
            <person name="Keeling P.J."/>
        </authorList>
    </citation>
    <scope>NUCLEOTIDE SEQUENCE [LARGE SCALE GENOMIC DNA]</scope>
    <source>
        <strain evidence="5">1604HC</strain>
    </source>
</reference>
<dbReference type="InterPro" id="IPR012340">
    <property type="entry name" value="NA-bd_OB-fold"/>
</dbReference>
<dbReference type="KEGG" id="nabu:FZC36_00455"/>
<dbReference type="OrthoDB" id="9811714at2"/>
<evidence type="ECO:0000256" key="4">
    <source>
        <dbReference type="ARBA" id="ARBA00035311"/>
    </source>
</evidence>
<evidence type="ECO:0000256" key="2">
    <source>
        <dbReference type="ARBA" id="ARBA00022980"/>
    </source>
</evidence>
<gene>
    <name evidence="5" type="primary">rpsQ</name>
    <name evidence="5" type="ORF">FZC36_00455</name>
</gene>
<dbReference type="PANTHER" id="PTHR10744:SF1">
    <property type="entry name" value="SMALL RIBOSOMAL SUBUNIT PROTEIN US17M"/>
    <property type="match status" value="1"/>
</dbReference>
<dbReference type="SUPFAM" id="SSF50249">
    <property type="entry name" value="Nucleic acid-binding proteins"/>
    <property type="match status" value="1"/>
</dbReference>
<accession>A0A5C0UGQ3</accession>
<dbReference type="PANTHER" id="PTHR10744">
    <property type="entry name" value="40S RIBOSOMAL PROTEIN S11 FAMILY MEMBER"/>
    <property type="match status" value="1"/>
</dbReference>
<dbReference type="GO" id="GO:0005840">
    <property type="term" value="C:ribosome"/>
    <property type="evidence" value="ECO:0007669"/>
    <property type="project" value="UniProtKB-KW"/>
</dbReference>
<dbReference type="CDD" id="cd00364">
    <property type="entry name" value="Ribosomal_uS17"/>
    <property type="match status" value="1"/>
</dbReference>
<organism evidence="5 6">
    <name type="scientific">Candidatus Nesciobacter abundans</name>
    <dbReference type="NCBI Taxonomy" id="2601668"/>
    <lineage>
        <taxon>Bacteria</taxon>
        <taxon>Pseudomonadati</taxon>
        <taxon>Pseudomonadota</taxon>
        <taxon>Alphaproteobacteria</taxon>
        <taxon>Holosporales</taxon>
        <taxon>Holosporaceae</taxon>
        <taxon>Candidatus Nesciobacter</taxon>
    </lineage>
</organism>
<name>A0A5C0UGQ3_9PROT</name>
<dbReference type="AlphaFoldDB" id="A0A5C0UGQ3"/>
<evidence type="ECO:0000313" key="5">
    <source>
        <dbReference type="EMBL" id="QEK38910.1"/>
    </source>
</evidence>
<sequence>MSKMLKGKIISKPSLKTIKVSVLRNYTHPVYGKKIKLSKKYLVHDENEEYSVGEDVTIHSCAPVSKRKKYCVRGKDAS</sequence>
<keyword evidence="2 5" id="KW-0689">Ribosomal protein</keyword>
<dbReference type="Pfam" id="PF00366">
    <property type="entry name" value="Ribosomal_S17"/>
    <property type="match status" value="1"/>
</dbReference>
<dbReference type="EMBL" id="CP043314">
    <property type="protein sequence ID" value="QEK38910.1"/>
    <property type="molecule type" value="Genomic_DNA"/>
</dbReference>
<dbReference type="GO" id="GO:0006412">
    <property type="term" value="P:translation"/>
    <property type="evidence" value="ECO:0007669"/>
    <property type="project" value="InterPro"/>
</dbReference>
<proteinExistence type="inferred from homology"/>
<comment type="similarity">
    <text evidence="1">Belongs to the universal ribosomal protein uS17 family.</text>
</comment>